<organism evidence="6 7">
    <name type="scientific">Porphyromonas catoniae F0037</name>
    <dbReference type="NCBI Taxonomy" id="1127696"/>
    <lineage>
        <taxon>Bacteria</taxon>
        <taxon>Pseudomonadati</taxon>
        <taxon>Bacteroidota</taxon>
        <taxon>Bacteroidia</taxon>
        <taxon>Bacteroidales</taxon>
        <taxon>Porphyromonadaceae</taxon>
        <taxon>Porphyromonas</taxon>
    </lineage>
</organism>
<dbReference type="EMBL" id="AMEQ01000035">
    <property type="protein sequence ID" value="EKY00965.1"/>
    <property type="molecule type" value="Genomic_DNA"/>
</dbReference>
<dbReference type="eggNOG" id="COG2234">
    <property type="taxonomic scope" value="Bacteria"/>
</dbReference>
<dbReference type="GO" id="GO:0016603">
    <property type="term" value="F:glutaminyl-peptide cyclotransferase activity"/>
    <property type="evidence" value="ECO:0007669"/>
    <property type="project" value="TreeGrafter"/>
</dbReference>
<sequence>MQTKSLLLASLLLVSLALPLSSCGGSKAQREHTETTEEPRRAPQPFDADSAYSYIASQVAFGPRVPGSVAHTSCASWIEAKLKSWGYVVTLQTFKDKDYFGKEVQGTNIIATRHPEGTGERILLMAHWDTRPVADHDPDTSAQGKAILGADDGASGVGVLLEIARQESLTPSDKAIDFVFFDLEDGGHSQSDETWCLGSTYWATHPHTQSYKARYGILLDMVGAQGARFYWETLSKDVARPTLSTLWGVASQLGWGSYFVQADGSAMTDDHVPVVRHLGIPVVDIINFDPNHPTGFGAHWHTMGDNMNVILKETLQAVGETVRTALHEEL</sequence>
<name>L1NCG1_9PORP</name>
<evidence type="ECO:0000256" key="3">
    <source>
        <dbReference type="SAM" id="MobiDB-lite"/>
    </source>
</evidence>
<accession>L1NCG1</accession>
<keyword evidence="4" id="KW-0732">Signal</keyword>
<evidence type="ECO:0000256" key="4">
    <source>
        <dbReference type="SAM" id="SignalP"/>
    </source>
</evidence>
<protein>
    <submittedName>
        <fullName evidence="6">Peptidase, M28 family</fullName>
    </submittedName>
</protein>
<dbReference type="GO" id="GO:0008270">
    <property type="term" value="F:zinc ion binding"/>
    <property type="evidence" value="ECO:0007669"/>
    <property type="project" value="TreeGrafter"/>
</dbReference>
<comment type="caution">
    <text evidence="6">The sequence shown here is derived from an EMBL/GenBank/DDBJ whole genome shotgun (WGS) entry which is preliminary data.</text>
</comment>
<dbReference type="AlphaFoldDB" id="L1NCG1"/>
<dbReference type="Proteomes" id="UP000010408">
    <property type="component" value="Unassembled WGS sequence"/>
</dbReference>
<dbReference type="PANTHER" id="PTHR12283">
    <property type="entry name" value="GLUTAMINYL-PEPTIDE CYCLOTRANSFERASE"/>
    <property type="match status" value="1"/>
</dbReference>
<dbReference type="PANTHER" id="PTHR12283:SF6">
    <property type="entry name" value="GLUTAMINYL-PEPTIDE CYCLOTRANSFERASE-RELATED"/>
    <property type="match status" value="1"/>
</dbReference>
<evidence type="ECO:0000313" key="6">
    <source>
        <dbReference type="EMBL" id="EKY00965.1"/>
    </source>
</evidence>
<keyword evidence="2" id="KW-0012">Acyltransferase</keyword>
<dbReference type="PATRIC" id="fig|1127696.3.peg.1185"/>
<dbReference type="RefSeq" id="WP_005467383.1">
    <property type="nucleotide sequence ID" value="NZ_KB291031.1"/>
</dbReference>
<feature type="compositionally biased region" description="Basic and acidic residues" evidence="3">
    <location>
        <begin position="28"/>
        <end position="41"/>
    </location>
</feature>
<evidence type="ECO:0000256" key="1">
    <source>
        <dbReference type="ARBA" id="ARBA00022679"/>
    </source>
</evidence>
<feature type="region of interest" description="Disordered" evidence="3">
    <location>
        <begin position="23"/>
        <end position="46"/>
    </location>
</feature>
<dbReference type="InterPro" id="IPR007484">
    <property type="entry name" value="Peptidase_M28"/>
</dbReference>
<dbReference type="Gene3D" id="3.40.630.10">
    <property type="entry name" value="Zn peptidases"/>
    <property type="match status" value="1"/>
</dbReference>
<reference evidence="6 7" key="1">
    <citation type="submission" date="2012-05" db="EMBL/GenBank/DDBJ databases">
        <authorList>
            <person name="Weinstock G."/>
            <person name="Sodergren E."/>
            <person name="Lobos E.A."/>
            <person name="Fulton L."/>
            <person name="Fulton R."/>
            <person name="Courtney L."/>
            <person name="Fronick C."/>
            <person name="O'Laughlin M."/>
            <person name="Godfrey J."/>
            <person name="Wilson R.M."/>
            <person name="Miner T."/>
            <person name="Farmer C."/>
            <person name="Delehaunty K."/>
            <person name="Cordes M."/>
            <person name="Minx P."/>
            <person name="Tomlinson C."/>
            <person name="Chen J."/>
            <person name="Wollam A."/>
            <person name="Pepin K.H."/>
            <person name="Bhonagiri V."/>
            <person name="Zhang X."/>
            <person name="Suruliraj S."/>
            <person name="Warren W."/>
            <person name="Mitreva M."/>
            <person name="Mardis E.R."/>
            <person name="Wilson R.K."/>
        </authorList>
    </citation>
    <scope>NUCLEOTIDE SEQUENCE [LARGE SCALE GENOMIC DNA]</scope>
    <source>
        <strain evidence="6 7">F0037</strain>
    </source>
</reference>
<proteinExistence type="predicted"/>
<dbReference type="InterPro" id="IPR040234">
    <property type="entry name" value="QC/QCL"/>
</dbReference>
<evidence type="ECO:0000256" key="2">
    <source>
        <dbReference type="ARBA" id="ARBA00023315"/>
    </source>
</evidence>
<feature type="domain" description="Peptidase M28" evidence="5">
    <location>
        <begin position="108"/>
        <end position="324"/>
    </location>
</feature>
<dbReference type="STRING" id="1127696.HMPREF9134_01313"/>
<dbReference type="HOGENOM" id="CLU_045003_2_0_10"/>
<keyword evidence="1" id="KW-0808">Transferase</keyword>
<dbReference type="Pfam" id="PF04389">
    <property type="entry name" value="Peptidase_M28"/>
    <property type="match status" value="1"/>
</dbReference>
<evidence type="ECO:0000313" key="7">
    <source>
        <dbReference type="Proteomes" id="UP000010408"/>
    </source>
</evidence>
<dbReference type="SUPFAM" id="SSF53187">
    <property type="entry name" value="Zn-dependent exopeptidases"/>
    <property type="match status" value="1"/>
</dbReference>
<feature type="chain" id="PRO_5003954964" evidence="4">
    <location>
        <begin position="29"/>
        <end position="330"/>
    </location>
</feature>
<evidence type="ECO:0000259" key="5">
    <source>
        <dbReference type="Pfam" id="PF04389"/>
    </source>
</evidence>
<gene>
    <name evidence="6" type="ORF">HMPREF9134_01313</name>
</gene>
<feature type="signal peptide" evidence="4">
    <location>
        <begin position="1"/>
        <end position="28"/>
    </location>
</feature>